<dbReference type="SUPFAM" id="SSF88697">
    <property type="entry name" value="PUA domain-like"/>
    <property type="match status" value="1"/>
</dbReference>
<dbReference type="InterPro" id="IPR015947">
    <property type="entry name" value="PUA-like_sf"/>
</dbReference>
<dbReference type="AlphaFoldDB" id="A0A762D636"/>
<dbReference type="InterPro" id="IPR039440">
    <property type="entry name" value="DUF3850"/>
</dbReference>
<evidence type="ECO:0000259" key="1">
    <source>
        <dbReference type="Pfam" id="PF12961"/>
    </source>
</evidence>
<dbReference type="Pfam" id="PF12961">
    <property type="entry name" value="DUF3850"/>
    <property type="match status" value="1"/>
</dbReference>
<feature type="domain" description="DUF3850" evidence="1">
    <location>
        <begin position="4"/>
        <end position="78"/>
    </location>
</feature>
<accession>A0A762D636</accession>
<sequence length="134" mass="14971">MRKIHELKIWPEFFQPVLDRVKYAELRLNDRDYRAGDIVFMREFLPASGRYSGGYNVVIISHVADVSAFMPGYVLLSFNSFVTHGAGWPFHKPTTGEAAATAADVGFLSALVACEPPCSVIHQMARRLLGEVKQ</sequence>
<gene>
    <name evidence="2" type="ORF">G8065_003884</name>
</gene>
<evidence type="ECO:0000313" key="2">
    <source>
        <dbReference type="EMBL" id="HAG3556526.1"/>
    </source>
</evidence>
<reference evidence="2" key="1">
    <citation type="journal article" date="2018" name="Genome Biol.">
        <title>SKESA: strategic k-mer extension for scrupulous assemblies.</title>
        <authorList>
            <person name="Souvorov A."/>
            <person name="Agarwala R."/>
            <person name="Lipman D.J."/>
        </authorList>
    </citation>
    <scope>NUCLEOTIDE SEQUENCE</scope>
    <source>
        <strain evidence="2">MA.MC_08-1156</strain>
    </source>
</reference>
<proteinExistence type="predicted"/>
<dbReference type="Gene3D" id="2.30.130.30">
    <property type="entry name" value="Hypothetical protein"/>
    <property type="match status" value="1"/>
</dbReference>
<reference evidence="2" key="2">
    <citation type="submission" date="2020-02" db="EMBL/GenBank/DDBJ databases">
        <authorList>
            <consortium name="NCBI Pathogen Detection Project"/>
        </authorList>
    </citation>
    <scope>NUCLEOTIDE SEQUENCE</scope>
    <source>
        <strain evidence="2">MA.MC_08-1156</strain>
    </source>
</reference>
<organism evidence="2">
    <name type="scientific">Salmonella enterica</name>
    <name type="common">Salmonella choleraesuis</name>
    <dbReference type="NCBI Taxonomy" id="28901"/>
    <lineage>
        <taxon>Bacteria</taxon>
        <taxon>Pseudomonadati</taxon>
        <taxon>Pseudomonadota</taxon>
        <taxon>Gammaproteobacteria</taxon>
        <taxon>Enterobacterales</taxon>
        <taxon>Enterobacteriaceae</taxon>
        <taxon>Salmonella</taxon>
    </lineage>
</organism>
<name>A0A762D636_SALER</name>
<comment type="caution">
    <text evidence="2">The sequence shown here is derived from an EMBL/GenBank/DDBJ whole genome shotgun (WGS) entry which is preliminary data.</text>
</comment>
<dbReference type="EMBL" id="DAAYCB010000010">
    <property type="protein sequence ID" value="HAG3556526.1"/>
    <property type="molecule type" value="Genomic_DNA"/>
</dbReference>
<protein>
    <submittedName>
        <fullName evidence="2">DUF3850 domain-containing protein</fullName>
    </submittedName>
</protein>